<gene>
    <name evidence="3" type="ORF">E6O75_ATG09519</name>
</gene>
<evidence type="ECO:0000313" key="4">
    <source>
        <dbReference type="Proteomes" id="UP000298493"/>
    </source>
</evidence>
<dbReference type="GO" id="GO:0004045">
    <property type="term" value="F:peptidyl-tRNA hydrolase activity"/>
    <property type="evidence" value="ECO:0007669"/>
    <property type="project" value="TreeGrafter"/>
</dbReference>
<dbReference type="PANTHER" id="PTHR11075">
    <property type="entry name" value="PEPTIDE CHAIN RELEASE FACTOR"/>
    <property type="match status" value="1"/>
</dbReference>
<reference evidence="3 4" key="1">
    <citation type="submission" date="2019-04" db="EMBL/GenBank/DDBJ databases">
        <title>High contiguity whole genome sequence and gene annotation resource for two Venturia nashicola isolates.</title>
        <authorList>
            <person name="Prokchorchik M."/>
            <person name="Won K."/>
            <person name="Lee Y."/>
            <person name="Choi E.D."/>
            <person name="Segonzac C."/>
            <person name="Sohn K.H."/>
        </authorList>
    </citation>
    <scope>NUCLEOTIDE SEQUENCE [LARGE SCALE GENOMIC DNA]</scope>
    <source>
        <strain evidence="3 4">PRI2</strain>
    </source>
</reference>
<dbReference type="SUPFAM" id="SSF110916">
    <property type="entry name" value="Peptidyl-tRNA hydrolase domain-like"/>
    <property type="match status" value="1"/>
</dbReference>
<dbReference type="EMBL" id="SNSC02000023">
    <property type="protein sequence ID" value="TID14440.1"/>
    <property type="molecule type" value="Genomic_DNA"/>
</dbReference>
<proteinExistence type="predicted"/>
<organism evidence="3 4">
    <name type="scientific">Venturia nashicola</name>
    <dbReference type="NCBI Taxonomy" id="86259"/>
    <lineage>
        <taxon>Eukaryota</taxon>
        <taxon>Fungi</taxon>
        <taxon>Dikarya</taxon>
        <taxon>Ascomycota</taxon>
        <taxon>Pezizomycotina</taxon>
        <taxon>Dothideomycetes</taxon>
        <taxon>Pleosporomycetidae</taxon>
        <taxon>Venturiales</taxon>
        <taxon>Venturiaceae</taxon>
        <taxon>Venturia</taxon>
    </lineage>
</organism>
<dbReference type="InterPro" id="IPR000352">
    <property type="entry name" value="Pep_chain_release_fac_I"/>
</dbReference>
<dbReference type="Pfam" id="PF00472">
    <property type="entry name" value="RF-1"/>
    <property type="match status" value="1"/>
</dbReference>
<dbReference type="PANTHER" id="PTHR11075:SF54">
    <property type="entry name" value="LARGE RIBOSOMAL SUBUNIT PROTEIN ML62"/>
    <property type="match status" value="1"/>
</dbReference>
<name>A0A4Z1NU11_9PEZI</name>
<dbReference type="Proteomes" id="UP000298493">
    <property type="component" value="Unassembled WGS sequence"/>
</dbReference>
<dbReference type="STRING" id="86259.A0A4Z1NU11"/>
<feature type="compositionally biased region" description="Basic residues" evidence="1">
    <location>
        <begin position="254"/>
        <end position="273"/>
    </location>
</feature>
<feature type="region of interest" description="Disordered" evidence="1">
    <location>
        <begin position="238"/>
        <end position="273"/>
    </location>
</feature>
<evidence type="ECO:0000313" key="3">
    <source>
        <dbReference type="EMBL" id="TID14440.1"/>
    </source>
</evidence>
<accession>A0A4Z1NU11</accession>
<comment type="caution">
    <text evidence="3">The sequence shown here is derived from an EMBL/GenBank/DDBJ whole genome shotgun (WGS) entry which is preliminary data.</text>
</comment>
<dbReference type="GO" id="GO:0070126">
    <property type="term" value="P:mitochondrial translational termination"/>
    <property type="evidence" value="ECO:0007669"/>
    <property type="project" value="TreeGrafter"/>
</dbReference>
<protein>
    <recommendedName>
        <fullName evidence="2">Prokaryotic-type class I peptide chain release factors domain-containing protein</fullName>
    </recommendedName>
</protein>
<sequence>MLNILSRQLRAISFGSITTRPLSRTFFFPAQRSEPVWIIKRYKSRVARNNETAVNQDDVEECRHWLSQFDAKTFPRSLGKLSYSRSSGPGGQNVNKVSSKATLRVSVKDLLKDLPLLMHEPLYACRYYAKASESLVIQADDSRKQADNAELCWQRLYQLLKEVASIAVPATRRHGILCRFRGSKIGEQTNKGTTTASHDYIGPAQKPVMVVECRCPTFVVGQILPRTILCIGPSEGLGRASGERQRRDNEVRLKQKKVHSNKKASRRSGRGGD</sequence>
<evidence type="ECO:0000256" key="1">
    <source>
        <dbReference type="SAM" id="MobiDB-lite"/>
    </source>
</evidence>
<evidence type="ECO:0000259" key="2">
    <source>
        <dbReference type="Pfam" id="PF00472"/>
    </source>
</evidence>
<dbReference type="Gene3D" id="3.30.160.20">
    <property type="match status" value="1"/>
</dbReference>
<keyword evidence="4" id="KW-1185">Reference proteome</keyword>
<feature type="domain" description="Prokaryotic-type class I peptide chain release factors" evidence="2">
    <location>
        <begin position="80"/>
        <end position="163"/>
    </location>
</feature>
<dbReference type="InterPro" id="IPR052104">
    <property type="entry name" value="Mito_Release_Factor_mL62"/>
</dbReference>
<dbReference type="AlphaFoldDB" id="A0A4Z1NU11"/>
<feature type="compositionally biased region" description="Basic and acidic residues" evidence="1">
    <location>
        <begin position="241"/>
        <end position="253"/>
    </location>
</feature>
<dbReference type="GO" id="GO:0016150">
    <property type="term" value="F:translation release factor activity, codon nonspecific"/>
    <property type="evidence" value="ECO:0007669"/>
    <property type="project" value="TreeGrafter"/>
</dbReference>
<dbReference type="GO" id="GO:0005762">
    <property type="term" value="C:mitochondrial large ribosomal subunit"/>
    <property type="evidence" value="ECO:0007669"/>
    <property type="project" value="TreeGrafter"/>
</dbReference>